<proteinExistence type="predicted"/>
<feature type="compositionally biased region" description="Low complexity" evidence="1">
    <location>
        <begin position="1"/>
        <end position="20"/>
    </location>
</feature>
<protein>
    <submittedName>
        <fullName evidence="3">Uncharacterized protein</fullName>
    </submittedName>
</protein>
<organism evidence="3 4">
    <name type="scientific">Corynebacterium riegelii</name>
    <dbReference type="NCBI Taxonomy" id="156976"/>
    <lineage>
        <taxon>Bacteria</taxon>
        <taxon>Bacillati</taxon>
        <taxon>Actinomycetota</taxon>
        <taxon>Actinomycetes</taxon>
        <taxon>Mycobacteriales</taxon>
        <taxon>Corynebacteriaceae</taxon>
        <taxon>Corynebacterium</taxon>
    </lineage>
</organism>
<dbReference type="AlphaFoldDB" id="A0A0K1R9Q4"/>
<evidence type="ECO:0000256" key="2">
    <source>
        <dbReference type="SAM" id="Phobius"/>
    </source>
</evidence>
<keyword evidence="2" id="KW-0812">Transmembrane</keyword>
<gene>
    <name evidence="3" type="ORF">AK829_00635</name>
</gene>
<evidence type="ECO:0000313" key="4">
    <source>
        <dbReference type="Proteomes" id="UP000060016"/>
    </source>
</evidence>
<accession>A0A0K1R9Q4</accession>
<name>A0A0K1R9Q4_9CORY</name>
<sequence>MPDPLNTQHTQHTQHPHNTPAETPASTEKRTTKRRFPKSRVTQVMWFLIAMCVVAAAISAL</sequence>
<keyword evidence="4" id="KW-1185">Reference proteome</keyword>
<evidence type="ECO:0000256" key="1">
    <source>
        <dbReference type="SAM" id="MobiDB-lite"/>
    </source>
</evidence>
<keyword evidence="2" id="KW-1133">Transmembrane helix</keyword>
<evidence type="ECO:0000313" key="3">
    <source>
        <dbReference type="EMBL" id="AKV57926.1"/>
    </source>
</evidence>
<dbReference type="RefSeq" id="WP_052203358.1">
    <property type="nucleotide sequence ID" value="NZ_CALUAC010000036.1"/>
</dbReference>
<keyword evidence="2" id="KW-0472">Membrane</keyword>
<dbReference type="KEGG" id="crie:AK829_00635"/>
<dbReference type="EMBL" id="CP012342">
    <property type="protein sequence ID" value="AKV57926.1"/>
    <property type="molecule type" value="Genomic_DNA"/>
</dbReference>
<dbReference type="PATRIC" id="fig|156976.3.peg.118"/>
<dbReference type="STRING" id="156976.AK829_00635"/>
<reference evidence="3 4" key="1">
    <citation type="submission" date="2015-08" db="EMBL/GenBank/DDBJ databases">
        <authorList>
            <person name="Babu N.S."/>
            <person name="Beckwith C.J."/>
            <person name="Beseler K.G."/>
            <person name="Brison A."/>
            <person name="Carone J.V."/>
            <person name="Caskin T.P."/>
            <person name="Diamond M."/>
            <person name="Durham M.E."/>
            <person name="Foxe J.M."/>
            <person name="Go M."/>
            <person name="Henderson B.A."/>
            <person name="Jones I.B."/>
            <person name="McGettigan J.A."/>
            <person name="Micheletti S.J."/>
            <person name="Nasrallah M.E."/>
            <person name="Ortiz D."/>
            <person name="Piller C.R."/>
            <person name="Privatt S.R."/>
            <person name="Schneider S.L."/>
            <person name="Sharp S."/>
            <person name="Smith T.C."/>
            <person name="Stanton J.D."/>
            <person name="Ullery H.E."/>
            <person name="Wilson R.J."/>
            <person name="Serrano M.G."/>
            <person name="Buck G."/>
            <person name="Lee V."/>
            <person name="Wang Y."/>
            <person name="Carvalho R."/>
            <person name="Voegtly L."/>
            <person name="Shi R."/>
            <person name="Duckworth R."/>
            <person name="Johnson A."/>
            <person name="Loviza R."/>
            <person name="Walstead R."/>
            <person name="Shah Z."/>
            <person name="Kiflezghi M."/>
            <person name="Wade K."/>
            <person name="Ball S.L."/>
            <person name="Bradley K.W."/>
            <person name="Asai D.J."/>
            <person name="Bowman C.A."/>
            <person name="Russell D.A."/>
            <person name="Pope W.H."/>
            <person name="Jacobs-Sera D."/>
            <person name="Hendrix R.W."/>
            <person name="Hatfull G.F."/>
        </authorList>
    </citation>
    <scope>NUCLEOTIDE SEQUENCE [LARGE SCALE GENOMIC DNA]</scope>
    <source>
        <strain evidence="3 4">PUDD_83A45</strain>
    </source>
</reference>
<feature type="transmembrane region" description="Helical" evidence="2">
    <location>
        <begin position="41"/>
        <end position="60"/>
    </location>
</feature>
<feature type="region of interest" description="Disordered" evidence="1">
    <location>
        <begin position="1"/>
        <end position="36"/>
    </location>
</feature>
<dbReference type="Proteomes" id="UP000060016">
    <property type="component" value="Chromosome"/>
</dbReference>